<evidence type="ECO:0000256" key="2">
    <source>
        <dbReference type="SAM" id="Phobius"/>
    </source>
</evidence>
<accession>A0ABP0FUI8</accession>
<feature type="compositionally biased region" description="Acidic residues" evidence="1">
    <location>
        <begin position="92"/>
        <end position="106"/>
    </location>
</feature>
<evidence type="ECO:0000313" key="3">
    <source>
        <dbReference type="EMBL" id="CAK8682308.1"/>
    </source>
</evidence>
<name>A0ABP0FUI8_CLALP</name>
<gene>
    <name evidence="3" type="ORF">CVLEPA_LOCUS12987</name>
</gene>
<keyword evidence="2" id="KW-1133">Transmembrane helix</keyword>
<feature type="transmembrane region" description="Helical" evidence="2">
    <location>
        <begin position="38"/>
        <end position="59"/>
    </location>
</feature>
<dbReference type="EMBL" id="CAWYQH010000090">
    <property type="protein sequence ID" value="CAK8682308.1"/>
    <property type="molecule type" value="Genomic_DNA"/>
</dbReference>
<proteinExistence type="predicted"/>
<keyword evidence="2" id="KW-0812">Transmembrane</keyword>
<keyword evidence="4" id="KW-1185">Reference proteome</keyword>
<feature type="region of interest" description="Disordered" evidence="1">
    <location>
        <begin position="82"/>
        <end position="106"/>
    </location>
</feature>
<sequence>MPLDNFSSDFKSSYSSTTDTIFTGNDGVGYIWEQHYELFLMVSLGMVGAVVITIVVCIYDTRFENQAICGACRRSWQNWRNRRNQRNRRQDEEQESLDDVEMDKLN</sequence>
<evidence type="ECO:0000256" key="1">
    <source>
        <dbReference type="SAM" id="MobiDB-lite"/>
    </source>
</evidence>
<dbReference type="Proteomes" id="UP001642483">
    <property type="component" value="Unassembled WGS sequence"/>
</dbReference>
<protein>
    <submittedName>
        <fullName evidence="3">Uncharacterized protein</fullName>
    </submittedName>
</protein>
<evidence type="ECO:0000313" key="4">
    <source>
        <dbReference type="Proteomes" id="UP001642483"/>
    </source>
</evidence>
<keyword evidence="2" id="KW-0472">Membrane</keyword>
<organism evidence="3 4">
    <name type="scientific">Clavelina lepadiformis</name>
    <name type="common">Light-bulb sea squirt</name>
    <name type="synonym">Ascidia lepadiformis</name>
    <dbReference type="NCBI Taxonomy" id="159417"/>
    <lineage>
        <taxon>Eukaryota</taxon>
        <taxon>Metazoa</taxon>
        <taxon>Chordata</taxon>
        <taxon>Tunicata</taxon>
        <taxon>Ascidiacea</taxon>
        <taxon>Aplousobranchia</taxon>
        <taxon>Clavelinidae</taxon>
        <taxon>Clavelina</taxon>
    </lineage>
</organism>
<comment type="caution">
    <text evidence="3">The sequence shown here is derived from an EMBL/GenBank/DDBJ whole genome shotgun (WGS) entry which is preliminary data.</text>
</comment>
<reference evidence="3 4" key="1">
    <citation type="submission" date="2024-02" db="EMBL/GenBank/DDBJ databases">
        <authorList>
            <person name="Daric V."/>
            <person name="Darras S."/>
        </authorList>
    </citation>
    <scope>NUCLEOTIDE SEQUENCE [LARGE SCALE GENOMIC DNA]</scope>
</reference>